<organism evidence="1 2">
    <name type="scientific">Methylobacterium nodulans (strain LMG 21967 / CNCM I-2342 / ORS 2060)</name>
    <dbReference type="NCBI Taxonomy" id="460265"/>
    <lineage>
        <taxon>Bacteria</taxon>
        <taxon>Pseudomonadati</taxon>
        <taxon>Pseudomonadota</taxon>
        <taxon>Alphaproteobacteria</taxon>
        <taxon>Hyphomicrobiales</taxon>
        <taxon>Methylobacteriaceae</taxon>
        <taxon>Methylobacterium</taxon>
    </lineage>
</organism>
<proteinExistence type="predicted"/>
<gene>
    <name evidence="1" type="ordered locus">Mnod_2968</name>
</gene>
<dbReference type="KEGG" id="mno:Mnod_2968"/>
<dbReference type="Proteomes" id="UP000008207">
    <property type="component" value="Chromosome"/>
</dbReference>
<evidence type="ECO:0000313" key="2">
    <source>
        <dbReference type="Proteomes" id="UP000008207"/>
    </source>
</evidence>
<dbReference type="AlphaFoldDB" id="B8II49"/>
<reference evidence="1 2" key="1">
    <citation type="submission" date="2009-01" db="EMBL/GenBank/DDBJ databases">
        <title>Complete sequence of chromosome of Methylobacterium nodulans ORS 2060.</title>
        <authorList>
            <consortium name="US DOE Joint Genome Institute"/>
            <person name="Lucas S."/>
            <person name="Copeland A."/>
            <person name="Lapidus A."/>
            <person name="Glavina del Rio T."/>
            <person name="Dalin E."/>
            <person name="Tice H."/>
            <person name="Bruce D."/>
            <person name="Goodwin L."/>
            <person name="Pitluck S."/>
            <person name="Sims D."/>
            <person name="Brettin T."/>
            <person name="Detter J.C."/>
            <person name="Han C."/>
            <person name="Larimer F."/>
            <person name="Land M."/>
            <person name="Hauser L."/>
            <person name="Kyrpides N."/>
            <person name="Ivanova N."/>
            <person name="Marx C.J."/>
            <person name="Richardson P."/>
        </authorList>
    </citation>
    <scope>NUCLEOTIDE SEQUENCE [LARGE SCALE GENOMIC DNA]</scope>
    <source>
        <strain evidence="2">LMG 21967 / CNCM I-2342 / ORS 2060</strain>
    </source>
</reference>
<name>B8II49_METNO</name>
<protein>
    <submittedName>
        <fullName evidence="1">Uncharacterized protein</fullName>
    </submittedName>
</protein>
<dbReference type="EMBL" id="CP001349">
    <property type="protein sequence ID" value="ACL57918.1"/>
    <property type="molecule type" value="Genomic_DNA"/>
</dbReference>
<sequence length="62" mass="7222">MPKYPTFPVRLYNQINDWLNEFCPGATMTPVKTGRSKVSVSLSFRPGTDDTYFWMRWSGETL</sequence>
<accession>B8II49</accession>
<keyword evidence="2" id="KW-1185">Reference proteome</keyword>
<dbReference type="HOGENOM" id="CLU_2899065_0_0_5"/>
<evidence type="ECO:0000313" key="1">
    <source>
        <dbReference type="EMBL" id="ACL57918.1"/>
    </source>
</evidence>